<dbReference type="SUPFAM" id="SSF48452">
    <property type="entry name" value="TPR-like"/>
    <property type="match status" value="1"/>
</dbReference>
<protein>
    <submittedName>
        <fullName evidence="2">Glycosyltransferase involved in cell wall biosynthesis</fullName>
    </submittedName>
</protein>
<dbReference type="SUPFAM" id="SSF53448">
    <property type="entry name" value="Nucleotide-diphospho-sugar transferases"/>
    <property type="match status" value="1"/>
</dbReference>
<dbReference type="InterPro" id="IPR019734">
    <property type="entry name" value="TPR_rpt"/>
</dbReference>
<organism evidence="2 3">
    <name type="scientific">Hazenella coriacea</name>
    <dbReference type="NCBI Taxonomy" id="1179467"/>
    <lineage>
        <taxon>Bacteria</taxon>
        <taxon>Bacillati</taxon>
        <taxon>Bacillota</taxon>
        <taxon>Bacilli</taxon>
        <taxon>Bacillales</taxon>
        <taxon>Thermoactinomycetaceae</taxon>
        <taxon>Hazenella</taxon>
    </lineage>
</organism>
<name>A0A4R3L264_9BACL</name>
<dbReference type="GO" id="GO:0016740">
    <property type="term" value="F:transferase activity"/>
    <property type="evidence" value="ECO:0007669"/>
    <property type="project" value="UniProtKB-KW"/>
</dbReference>
<dbReference type="Proteomes" id="UP000294937">
    <property type="component" value="Unassembled WGS sequence"/>
</dbReference>
<evidence type="ECO:0000259" key="1">
    <source>
        <dbReference type="Pfam" id="PF00535"/>
    </source>
</evidence>
<dbReference type="Pfam" id="PF00535">
    <property type="entry name" value="Glycos_transf_2"/>
    <property type="match status" value="1"/>
</dbReference>
<dbReference type="InterPro" id="IPR001173">
    <property type="entry name" value="Glyco_trans_2-like"/>
</dbReference>
<keyword evidence="3" id="KW-1185">Reference proteome</keyword>
<dbReference type="CDD" id="cd02511">
    <property type="entry name" value="Beta4Glucosyltransferase"/>
    <property type="match status" value="1"/>
</dbReference>
<dbReference type="Gene3D" id="3.90.550.10">
    <property type="entry name" value="Spore Coat Polysaccharide Biosynthesis Protein SpsA, Chain A"/>
    <property type="match status" value="1"/>
</dbReference>
<dbReference type="PANTHER" id="PTHR43630:SF2">
    <property type="entry name" value="GLYCOSYLTRANSFERASE"/>
    <property type="match status" value="1"/>
</dbReference>
<dbReference type="SMART" id="SM00028">
    <property type="entry name" value="TPR"/>
    <property type="match status" value="4"/>
</dbReference>
<feature type="domain" description="Glycosyltransferase 2-like" evidence="1">
    <location>
        <begin position="10"/>
        <end position="129"/>
    </location>
</feature>
<reference evidence="2 3" key="1">
    <citation type="submission" date="2019-03" db="EMBL/GenBank/DDBJ databases">
        <title>Genomic Encyclopedia of Type Strains, Phase IV (KMG-IV): sequencing the most valuable type-strain genomes for metagenomic binning, comparative biology and taxonomic classification.</title>
        <authorList>
            <person name="Goeker M."/>
        </authorList>
    </citation>
    <scope>NUCLEOTIDE SEQUENCE [LARGE SCALE GENOMIC DNA]</scope>
    <source>
        <strain evidence="2 3">DSM 45707</strain>
    </source>
</reference>
<gene>
    <name evidence="2" type="ORF">EDD58_10666</name>
</gene>
<dbReference type="Gene3D" id="1.25.40.10">
    <property type="entry name" value="Tetratricopeptide repeat domain"/>
    <property type="match status" value="1"/>
</dbReference>
<keyword evidence="2" id="KW-0808">Transferase</keyword>
<evidence type="ECO:0000313" key="3">
    <source>
        <dbReference type="Proteomes" id="UP000294937"/>
    </source>
</evidence>
<sequence>MGLIQPKRLSLCMIVKDEANNIERCLKSVAGVVDEMIIVDTGSTDQTPEICRSLGAQVYDFKWNGSFADARNYGIERATGDWILWLDADEEVDWADRGQLRDVLSQENYDIVAIHLVNYYGKSVKPDQVFNVAHHRLFRNRCGFKFVNNIHETLNLDQVLTTAELQKRIGLVPVKVYHYGYLDAFVKEKGKFKRNLNMLEKELERKDYSPWVHYHLASEYYRNEEFEKSFEHVNKSIVQFVLKGYTPPALLYKLKYSILISLGSFDGAWPSIEKAILLYPDYVDLHFYKGIILYGKKMYRQAIRTFDHCIQMGEDQLDYLTLKGLGSFQAMYYKGICYEKLDRTQEAICSYIDAIISSHHFSLAIEALTKVSEKKNLHLETYLASHYDTKIIQEILTHIQSAKKKHRNQDGAIETKRVLKSI</sequence>
<dbReference type="InterPro" id="IPR029044">
    <property type="entry name" value="Nucleotide-diphossugar_trans"/>
</dbReference>
<dbReference type="EMBL" id="SMAG01000006">
    <property type="protein sequence ID" value="TCS93633.1"/>
    <property type="molecule type" value="Genomic_DNA"/>
</dbReference>
<comment type="caution">
    <text evidence="2">The sequence shown here is derived from an EMBL/GenBank/DDBJ whole genome shotgun (WGS) entry which is preliminary data.</text>
</comment>
<dbReference type="PANTHER" id="PTHR43630">
    <property type="entry name" value="POLY-BETA-1,6-N-ACETYL-D-GLUCOSAMINE SYNTHASE"/>
    <property type="match status" value="1"/>
</dbReference>
<proteinExistence type="predicted"/>
<accession>A0A4R3L264</accession>
<evidence type="ECO:0000313" key="2">
    <source>
        <dbReference type="EMBL" id="TCS93633.1"/>
    </source>
</evidence>
<dbReference type="AlphaFoldDB" id="A0A4R3L264"/>
<dbReference type="InterPro" id="IPR011990">
    <property type="entry name" value="TPR-like_helical_dom_sf"/>
</dbReference>